<keyword evidence="2" id="KW-0472">Membrane</keyword>
<feature type="compositionally biased region" description="Polar residues" evidence="1">
    <location>
        <begin position="482"/>
        <end position="491"/>
    </location>
</feature>
<gene>
    <name evidence="3" type="ORF">EJQ19_30985</name>
</gene>
<dbReference type="InterPro" id="IPR043129">
    <property type="entry name" value="ATPase_NBD"/>
</dbReference>
<feature type="compositionally biased region" description="Low complexity" evidence="1">
    <location>
        <begin position="469"/>
        <end position="481"/>
    </location>
</feature>
<evidence type="ECO:0000313" key="4">
    <source>
        <dbReference type="Proteomes" id="UP000276128"/>
    </source>
</evidence>
<dbReference type="InterPro" id="IPR005883">
    <property type="entry name" value="PilM"/>
</dbReference>
<organism evidence="3 4">
    <name type="scientific">Paenibacillus whitsoniae</name>
    <dbReference type="NCBI Taxonomy" id="2496558"/>
    <lineage>
        <taxon>Bacteria</taxon>
        <taxon>Bacillati</taxon>
        <taxon>Bacillota</taxon>
        <taxon>Bacilli</taxon>
        <taxon>Bacillales</taxon>
        <taxon>Paenibacillaceae</taxon>
        <taxon>Paenibacillus</taxon>
    </lineage>
</organism>
<dbReference type="PANTHER" id="PTHR32432">
    <property type="entry name" value="CELL DIVISION PROTEIN FTSA-RELATED"/>
    <property type="match status" value="1"/>
</dbReference>
<comment type="caution">
    <text evidence="3">The sequence shown here is derived from an EMBL/GenBank/DDBJ whole genome shotgun (WGS) entry which is preliminary data.</text>
</comment>
<keyword evidence="2" id="KW-0812">Transmembrane</keyword>
<dbReference type="AlphaFoldDB" id="A0A3S0BQ69"/>
<accession>A0A3S0BQ69</accession>
<proteinExistence type="predicted"/>
<protein>
    <submittedName>
        <fullName evidence="3">Fimbrial protein</fullName>
    </submittedName>
</protein>
<reference evidence="3 4" key="1">
    <citation type="submission" date="2018-12" db="EMBL/GenBank/DDBJ databases">
        <title>Bacillus ochoae sp. nov., Paenibacillus whitsoniae sp. nov., Paenibacillus spiritus sp. nov. Isolated from the Mars Exploration Rover during spacecraft assembly.</title>
        <authorList>
            <person name="Seuylemezian A."/>
            <person name="Vaishampayan P."/>
        </authorList>
    </citation>
    <scope>NUCLEOTIDE SEQUENCE [LARGE SCALE GENOMIC DNA]</scope>
    <source>
        <strain evidence="3 4">MER 54</strain>
    </source>
</reference>
<evidence type="ECO:0000313" key="3">
    <source>
        <dbReference type="EMBL" id="RTE01423.1"/>
    </source>
</evidence>
<evidence type="ECO:0000256" key="2">
    <source>
        <dbReference type="SAM" id="Phobius"/>
    </source>
</evidence>
<dbReference type="OrthoDB" id="2690797at2"/>
<dbReference type="PANTHER" id="PTHR32432:SF3">
    <property type="entry name" value="ETHANOLAMINE UTILIZATION PROTEIN EUTJ"/>
    <property type="match status" value="1"/>
</dbReference>
<dbReference type="RefSeq" id="WP_126145070.1">
    <property type="nucleotide sequence ID" value="NZ_RXHU01000135.1"/>
</dbReference>
<dbReference type="SUPFAM" id="SSF53067">
    <property type="entry name" value="Actin-like ATPase domain"/>
    <property type="match status" value="1"/>
</dbReference>
<dbReference type="Proteomes" id="UP000276128">
    <property type="component" value="Unassembled WGS sequence"/>
</dbReference>
<dbReference type="EMBL" id="RXHU01000135">
    <property type="protein sequence ID" value="RTE01423.1"/>
    <property type="molecule type" value="Genomic_DNA"/>
</dbReference>
<dbReference type="InterPro" id="IPR050696">
    <property type="entry name" value="FtsA/MreB"/>
</dbReference>
<keyword evidence="4" id="KW-1185">Reference proteome</keyword>
<feature type="region of interest" description="Disordered" evidence="1">
    <location>
        <begin position="469"/>
        <end position="491"/>
    </location>
</feature>
<feature type="non-terminal residue" evidence="3">
    <location>
        <position position="491"/>
    </location>
</feature>
<sequence length="491" mass="53543">MMLGFGKKRIGITIDPTGVRYVSVKKKKQWEIGKSGSMPIAPGIIIEDQIMNADMLGHQVKEWVKAEKLRGWAATIAIPTSQIIIRKMKIPSIKATELRQLVDLEVETALHLPFEDPIYDFVQVGQDQESTQVLVFAAPKKLIASYVSLFEAAGVHVKAAEISASALTRAIASMQEASFEETMLISLEPGSLEVYMLQKGNPIFMRTITLMEYANSQEEKLSADQIGEIIAEISRMLSFYQYSIQEGNSRISQILVTGANESRVQLVNELQQALTEISVEAINFDLLTTSKVKDFEANAFRTSIGVAMLQKGQAFINLLPHRQTETKVKAFVFMLFAIAWLACTVLSGTTYWTNKKEIASNSTKIAQLNTQRAAAEAKLTKKPDAASDPAAFIAATKASRKDVVATVNTLMKTLPPDAHVSTLAFASDSQITLSVLFARMEDSARYLFDLRKLNLGESVQLLSISETSGGANTAGGSASDAVGTSANTQGT</sequence>
<dbReference type="Pfam" id="PF11104">
    <property type="entry name" value="PilM_2"/>
    <property type="match status" value="1"/>
</dbReference>
<dbReference type="Gene3D" id="3.30.420.40">
    <property type="match status" value="1"/>
</dbReference>
<name>A0A3S0BQ69_9BACL</name>
<keyword evidence="2" id="KW-1133">Transmembrane helix</keyword>
<evidence type="ECO:0000256" key="1">
    <source>
        <dbReference type="SAM" id="MobiDB-lite"/>
    </source>
</evidence>
<feature type="transmembrane region" description="Helical" evidence="2">
    <location>
        <begin position="330"/>
        <end position="352"/>
    </location>
</feature>